<reference evidence="6 7" key="1">
    <citation type="submission" date="2021-03" db="EMBL/GenBank/DDBJ databases">
        <title>Complete genome sequence of Streptomyces cyanogenus S136, producer of anticancer angucycline landomycin A.</title>
        <authorList>
            <person name="Hrab P."/>
            <person name="Ruckert C."/>
            <person name="Busche T."/>
            <person name="Ostash I."/>
            <person name="Kalinowski J."/>
            <person name="Fedorenko V."/>
            <person name="Yushchuk O."/>
            <person name="Ostash B."/>
        </authorList>
    </citation>
    <scope>NUCLEOTIDE SEQUENCE [LARGE SCALE GENOMIC DNA]</scope>
    <source>
        <strain evidence="6 7">S136</strain>
    </source>
</reference>
<evidence type="ECO:0000313" key="7">
    <source>
        <dbReference type="Proteomes" id="UP000663908"/>
    </source>
</evidence>
<dbReference type="InterPro" id="IPR051326">
    <property type="entry name" value="Kynurenine-oxoglutarate_AT"/>
</dbReference>
<dbReference type="CDD" id="cd00609">
    <property type="entry name" value="AAT_like"/>
    <property type="match status" value="1"/>
</dbReference>
<keyword evidence="3 6" id="KW-0808">Transferase</keyword>
<dbReference type="EC" id="2.6.1.17" evidence="6"/>
<feature type="domain" description="Aminotransferase class I/classII large" evidence="5">
    <location>
        <begin position="33"/>
        <end position="388"/>
    </location>
</feature>
<accession>A0ABX7TWS4</accession>
<dbReference type="SUPFAM" id="SSF53383">
    <property type="entry name" value="PLP-dependent transferases"/>
    <property type="match status" value="1"/>
</dbReference>
<dbReference type="PANTHER" id="PTHR43807:SF20">
    <property type="entry name" value="FI04487P"/>
    <property type="match status" value="1"/>
</dbReference>
<keyword evidence="2 6" id="KW-0032">Aminotransferase</keyword>
<dbReference type="GO" id="GO:0009016">
    <property type="term" value="F:succinyldiaminopimelate transaminase activity"/>
    <property type="evidence" value="ECO:0007669"/>
    <property type="project" value="UniProtKB-EC"/>
</dbReference>
<dbReference type="Pfam" id="PF00155">
    <property type="entry name" value="Aminotran_1_2"/>
    <property type="match status" value="1"/>
</dbReference>
<evidence type="ECO:0000256" key="2">
    <source>
        <dbReference type="ARBA" id="ARBA00022576"/>
    </source>
</evidence>
<dbReference type="Gene3D" id="3.40.640.10">
    <property type="entry name" value="Type I PLP-dependent aspartate aminotransferase-like (Major domain)"/>
    <property type="match status" value="1"/>
</dbReference>
<proteinExistence type="predicted"/>
<organism evidence="6 7">
    <name type="scientific">Streptomyces cyanogenus</name>
    <dbReference type="NCBI Taxonomy" id="80860"/>
    <lineage>
        <taxon>Bacteria</taxon>
        <taxon>Bacillati</taxon>
        <taxon>Actinomycetota</taxon>
        <taxon>Actinomycetes</taxon>
        <taxon>Kitasatosporales</taxon>
        <taxon>Streptomycetaceae</taxon>
        <taxon>Streptomyces</taxon>
    </lineage>
</organism>
<dbReference type="NCBIfam" id="NF006569">
    <property type="entry name" value="PRK09082.1"/>
    <property type="match status" value="1"/>
</dbReference>
<name>A0ABX7TWS4_STRCY</name>
<dbReference type="NCBIfam" id="NF005855">
    <property type="entry name" value="PRK07777.1"/>
    <property type="match status" value="1"/>
</dbReference>
<dbReference type="InterPro" id="IPR015421">
    <property type="entry name" value="PyrdxlP-dep_Trfase_major"/>
</dbReference>
<keyword evidence="4" id="KW-0663">Pyridoxal phosphate</keyword>
<dbReference type="PANTHER" id="PTHR43807">
    <property type="entry name" value="FI04487P"/>
    <property type="match status" value="1"/>
</dbReference>
<evidence type="ECO:0000256" key="3">
    <source>
        <dbReference type="ARBA" id="ARBA00022679"/>
    </source>
</evidence>
<protein>
    <submittedName>
        <fullName evidence="6">N-succinyldiaminopimelate aminotransferase DapC</fullName>
        <ecNumber evidence="6">2.6.1.17</ecNumber>
    </submittedName>
</protein>
<dbReference type="InterPro" id="IPR015422">
    <property type="entry name" value="PyrdxlP-dep_Trfase_small"/>
</dbReference>
<dbReference type="InterPro" id="IPR015424">
    <property type="entry name" value="PyrdxlP-dep_Trfase"/>
</dbReference>
<sequence length="391" mass="42339">MTSSARPHLNRRLAEFGTTIFAEMSALAVATGAINLGQGFPDTDGPEEIREAAVRALRDGRGNQYPPGPGIPELRTAITAHQQRRYGLSYDPDTEVLVTAGATEAIAASLLALVEPGDEVVALEPYYDSYAASIAMAGGTRVPVTLRPHEGSFRLDLDELRAAVTDRTRLLLVNTPHNPTGTVLTRAELAAIAELAVERDLLVVTDEVYEHLVFDGAGHLPLATFPGMRERTVSIGSAGKTFSFTGWKVGWVTAAPALVSAVRAVKQFLTYVASGPFQYAVAEALALPDSYFEEFRSGMLARRDILAEGLTAAGFEVFRPAGTYFITTDIRPLGEKDGFAFCRALPERAGVVAIPNAVFYDDREAGAPFVRFAFCKREEVLQEAAERLRRM</sequence>
<dbReference type="EMBL" id="CP071839">
    <property type="protein sequence ID" value="QTD99886.1"/>
    <property type="molecule type" value="Genomic_DNA"/>
</dbReference>
<dbReference type="Proteomes" id="UP000663908">
    <property type="component" value="Chromosome"/>
</dbReference>
<evidence type="ECO:0000313" key="6">
    <source>
        <dbReference type="EMBL" id="QTD99886.1"/>
    </source>
</evidence>
<keyword evidence="7" id="KW-1185">Reference proteome</keyword>
<comment type="cofactor">
    <cofactor evidence="1">
        <name>pyridoxal 5'-phosphate</name>
        <dbReference type="ChEBI" id="CHEBI:597326"/>
    </cofactor>
</comment>
<evidence type="ECO:0000256" key="1">
    <source>
        <dbReference type="ARBA" id="ARBA00001933"/>
    </source>
</evidence>
<evidence type="ECO:0000259" key="5">
    <source>
        <dbReference type="Pfam" id="PF00155"/>
    </source>
</evidence>
<dbReference type="InterPro" id="IPR004839">
    <property type="entry name" value="Aminotransferase_I/II_large"/>
</dbReference>
<gene>
    <name evidence="6" type="primary">dapC</name>
    <name evidence="6" type="ORF">S1361_21295</name>
</gene>
<evidence type="ECO:0000256" key="4">
    <source>
        <dbReference type="ARBA" id="ARBA00022898"/>
    </source>
</evidence>
<dbReference type="Gene3D" id="3.90.1150.10">
    <property type="entry name" value="Aspartate Aminotransferase, domain 1"/>
    <property type="match status" value="1"/>
</dbReference>